<comment type="caution">
    <text evidence="2">The sequence shown here is derived from an EMBL/GenBank/DDBJ whole genome shotgun (WGS) entry which is preliminary data.</text>
</comment>
<dbReference type="Gene3D" id="1.10.1660.10">
    <property type="match status" value="1"/>
</dbReference>
<evidence type="ECO:0000313" key="2">
    <source>
        <dbReference type="EMBL" id="GLY78504.1"/>
    </source>
</evidence>
<accession>A0A9W6VSW0</accession>
<dbReference type="GO" id="GO:0003677">
    <property type="term" value="F:DNA binding"/>
    <property type="evidence" value="ECO:0007669"/>
    <property type="project" value="InterPro"/>
</dbReference>
<dbReference type="InterPro" id="IPR041657">
    <property type="entry name" value="HTH_17"/>
</dbReference>
<dbReference type="InterPro" id="IPR000551">
    <property type="entry name" value="MerR-type_HTH_dom"/>
</dbReference>
<dbReference type="GO" id="GO:0006355">
    <property type="term" value="P:regulation of DNA-templated transcription"/>
    <property type="evidence" value="ECO:0007669"/>
    <property type="project" value="InterPro"/>
</dbReference>
<proteinExistence type="predicted"/>
<dbReference type="EMBL" id="BSTJ01000009">
    <property type="protein sequence ID" value="GLY78504.1"/>
    <property type="molecule type" value="Genomic_DNA"/>
</dbReference>
<dbReference type="AlphaFoldDB" id="A0A9W6VSW0"/>
<dbReference type="Proteomes" id="UP001165135">
    <property type="component" value="Unassembled WGS sequence"/>
</dbReference>
<dbReference type="CDD" id="cd04762">
    <property type="entry name" value="HTH_MerR-trunc"/>
    <property type="match status" value="1"/>
</dbReference>
<feature type="domain" description="HTH merR-type" evidence="1">
    <location>
        <begin position="13"/>
        <end position="62"/>
    </location>
</feature>
<dbReference type="PROSITE" id="PS50937">
    <property type="entry name" value="HTH_MERR_2"/>
    <property type="match status" value="1"/>
</dbReference>
<reference evidence="2" key="1">
    <citation type="submission" date="2023-03" db="EMBL/GenBank/DDBJ databases">
        <title>Actinoallomurus iriomotensis NBRC 103681.</title>
        <authorList>
            <person name="Ichikawa N."/>
            <person name="Sato H."/>
            <person name="Tonouchi N."/>
        </authorList>
    </citation>
    <scope>NUCLEOTIDE SEQUENCE</scope>
    <source>
        <strain evidence="2">NBRC 103681</strain>
    </source>
</reference>
<evidence type="ECO:0000313" key="3">
    <source>
        <dbReference type="Proteomes" id="UP001165135"/>
    </source>
</evidence>
<dbReference type="InterPro" id="IPR009061">
    <property type="entry name" value="DNA-bd_dom_put_sf"/>
</dbReference>
<dbReference type="InterPro" id="IPR045745">
    <property type="entry name" value="HTH_58_Actinobacteria-type"/>
</dbReference>
<dbReference type="SUPFAM" id="SSF46955">
    <property type="entry name" value="Putative DNA-binding domain"/>
    <property type="match status" value="1"/>
</dbReference>
<name>A0A9W6VSW0_9ACTN</name>
<organism evidence="2 3">
    <name type="scientific">Actinoallomurus iriomotensis</name>
    <dbReference type="NCBI Taxonomy" id="478107"/>
    <lineage>
        <taxon>Bacteria</taxon>
        <taxon>Bacillati</taxon>
        <taxon>Actinomycetota</taxon>
        <taxon>Actinomycetes</taxon>
        <taxon>Streptosporangiales</taxon>
        <taxon>Thermomonosporaceae</taxon>
        <taxon>Actinoallomurus</taxon>
    </lineage>
</organism>
<gene>
    <name evidence="2" type="ORF">Airi01_067710</name>
</gene>
<protein>
    <recommendedName>
        <fullName evidence="1">HTH merR-type domain-containing protein</fullName>
    </recommendedName>
</protein>
<dbReference type="Gene3D" id="1.10.10.60">
    <property type="entry name" value="Homeodomain-like"/>
    <property type="match status" value="1"/>
</dbReference>
<sequence length="119" mass="13601">MPSISPDRPDNELLKPREAAELCGVSVATLAVWARTGKLTPNVLTPGGHRRYRLADIRAFLQSTTTPKEADQEQLEVDAVRLYDQGWSIRQVADKFDYSYGTMRRILLKRTTLRRRRTA</sequence>
<evidence type="ECO:0000259" key="1">
    <source>
        <dbReference type="PROSITE" id="PS50937"/>
    </source>
</evidence>
<dbReference type="Pfam" id="PF19575">
    <property type="entry name" value="HTH_58"/>
    <property type="match status" value="1"/>
</dbReference>
<dbReference type="Pfam" id="PF12728">
    <property type="entry name" value="HTH_17"/>
    <property type="match status" value="1"/>
</dbReference>